<feature type="chain" id="PRO_5016108792" evidence="12">
    <location>
        <begin position="23"/>
        <end position="713"/>
    </location>
</feature>
<gene>
    <name evidence="15" type="ORF">Rsub_06169</name>
</gene>
<dbReference type="AlphaFoldDB" id="A0A2V0P7T8"/>
<dbReference type="FunCoup" id="A0A2V0P7T8">
    <property type="interactions" value="934"/>
</dbReference>
<name>A0A2V0P7T8_9CHLO</name>
<dbReference type="GO" id="GO:0012505">
    <property type="term" value="C:endomembrane system"/>
    <property type="evidence" value="ECO:0007669"/>
    <property type="project" value="UniProtKB-SubCell"/>
</dbReference>
<keyword evidence="8" id="KW-0325">Glycoprotein</keyword>
<evidence type="ECO:0000259" key="14">
    <source>
        <dbReference type="Pfam" id="PF25011"/>
    </source>
</evidence>
<evidence type="ECO:0000256" key="3">
    <source>
        <dbReference type="ARBA" id="ARBA00022729"/>
    </source>
</evidence>
<dbReference type="InterPro" id="IPR003137">
    <property type="entry name" value="PA_domain"/>
</dbReference>
<feature type="transmembrane region" description="Helical" evidence="11">
    <location>
        <begin position="641"/>
        <end position="663"/>
    </location>
</feature>
<keyword evidence="2 11" id="KW-0812">Transmembrane</keyword>
<dbReference type="STRING" id="307507.A0A2V0P7T8"/>
<evidence type="ECO:0000256" key="7">
    <source>
        <dbReference type="ARBA" id="ARBA00023157"/>
    </source>
</evidence>
<dbReference type="InterPro" id="IPR018097">
    <property type="entry name" value="EGF_Ca-bd_CS"/>
</dbReference>
<evidence type="ECO:0000256" key="5">
    <source>
        <dbReference type="ARBA" id="ARBA00022989"/>
    </source>
</evidence>
<keyword evidence="15" id="KW-0675">Receptor</keyword>
<keyword evidence="4" id="KW-0677">Repeat</keyword>
<accession>A0A2V0P7T8</accession>
<dbReference type="InParanoid" id="A0A2V0P7T8"/>
<feature type="domain" description="PA" evidence="13">
    <location>
        <begin position="60"/>
        <end position="185"/>
    </location>
</feature>
<dbReference type="Gene3D" id="3.50.30.30">
    <property type="match status" value="1"/>
</dbReference>
<keyword evidence="16" id="KW-1185">Reference proteome</keyword>
<evidence type="ECO:0000256" key="9">
    <source>
        <dbReference type="ARBA" id="ARBA00037847"/>
    </source>
</evidence>
<dbReference type="Proteomes" id="UP000247498">
    <property type="component" value="Unassembled WGS sequence"/>
</dbReference>
<dbReference type="EMBL" id="BDRX01000046">
    <property type="protein sequence ID" value="GBF93920.1"/>
    <property type="molecule type" value="Genomic_DNA"/>
</dbReference>
<feature type="region of interest" description="Disordered" evidence="10">
    <location>
        <begin position="689"/>
        <end position="713"/>
    </location>
</feature>
<dbReference type="PROSITE" id="PS01187">
    <property type="entry name" value="EGF_CA"/>
    <property type="match status" value="1"/>
</dbReference>
<dbReference type="GO" id="GO:0005509">
    <property type="term" value="F:calcium ion binding"/>
    <property type="evidence" value="ECO:0007669"/>
    <property type="project" value="InterPro"/>
</dbReference>
<dbReference type="Pfam" id="PF25011">
    <property type="entry name" value="VSR_TRX"/>
    <property type="match status" value="1"/>
</dbReference>
<protein>
    <submittedName>
        <fullName evidence="15">Vacuolar-sorting receptor</fullName>
    </submittedName>
</protein>
<feature type="signal peptide" evidence="12">
    <location>
        <begin position="1"/>
        <end position="22"/>
    </location>
</feature>
<reference evidence="15 16" key="1">
    <citation type="journal article" date="2018" name="Sci. Rep.">
        <title>Raphidocelis subcapitata (=Pseudokirchneriella subcapitata) provides an insight into genome evolution and environmental adaptations in the Sphaeropleales.</title>
        <authorList>
            <person name="Suzuki S."/>
            <person name="Yamaguchi H."/>
            <person name="Nakajima N."/>
            <person name="Kawachi M."/>
        </authorList>
    </citation>
    <scope>NUCLEOTIDE SEQUENCE [LARGE SCALE GENOMIC DNA]</scope>
    <source>
        <strain evidence="15 16">NIES-35</strain>
    </source>
</reference>
<dbReference type="Pfam" id="PF02225">
    <property type="entry name" value="PA"/>
    <property type="match status" value="1"/>
</dbReference>
<organism evidence="15 16">
    <name type="scientific">Raphidocelis subcapitata</name>
    <dbReference type="NCBI Taxonomy" id="307507"/>
    <lineage>
        <taxon>Eukaryota</taxon>
        <taxon>Viridiplantae</taxon>
        <taxon>Chlorophyta</taxon>
        <taxon>core chlorophytes</taxon>
        <taxon>Chlorophyceae</taxon>
        <taxon>CS clade</taxon>
        <taxon>Sphaeropleales</taxon>
        <taxon>Selenastraceae</taxon>
        <taxon>Raphidocelis</taxon>
    </lineage>
</organism>
<evidence type="ECO:0000256" key="6">
    <source>
        <dbReference type="ARBA" id="ARBA00023136"/>
    </source>
</evidence>
<dbReference type="GO" id="GO:0016020">
    <property type="term" value="C:membrane"/>
    <property type="evidence" value="ECO:0007669"/>
    <property type="project" value="UniProtKB-SubCell"/>
</dbReference>
<comment type="caution">
    <text evidence="15">The sequence shown here is derived from an EMBL/GenBank/DDBJ whole genome shotgun (WGS) entry which is preliminary data.</text>
</comment>
<sequence>MRAAPAAVLVLLAALLPAGAHAGFHVETAGVAVLSPAGARTRLDMALADFGSPQYGGVLTGQLVYPHADAAFGWKAECKPAGCNFGCVPFNESVPPVQLGSEPGKRYIMLLDRGPKDSTGLPRPCFFLDKAFQAQLAGAAALLVANDHAGDLSTAVAPDDEDSTRELRQLTISAGLISQADGEALKALLRQGPLHVALNWTNLLPKAQKVSVQFWTNSNDECGLLCDTQRAFVKRFKSPAKKLQQQGLLDFQPHYLIWVCDRQTDSKEQCESQCIRDGRYCVPDPDGSIHSGYTGADVLKMNLRSLCFARVAGERGQPWLWFDFVERLGDECRMGDGNFTAECAQKVFDAIAGPDLGSPEGRAAWAACADASGSGPLTLLDEELQAQTGKGGEGAVAILPTVRINRKQYRGNLEAGSVLRAACAAFPSGAEPPVCVERWVSEDECAEGGVGWLACNSGANSTAGRTRCINTFSGWSCECGDGYMRVKDKATGGDACAEINECVASIIPWTRDDCKCLRCVCTNTAGGFNCSGPIPDYCTQEHDFGGCWRGEFGGKTYHACADNLRNYRHLAENGALNSTTKPFRCECPACFRAAPGGGCEPACDLGLCSDALGACLPGAAAAGGGRGGGGGAVVRGGGVGFLGVFGAMLCAAALTAGGLYAAYATVLRERLRSDVYRVMEDYIPLSAAPLADPNDPGDQASASPTSAHAFELR</sequence>
<evidence type="ECO:0000256" key="1">
    <source>
        <dbReference type="ARBA" id="ARBA00004479"/>
    </source>
</evidence>
<keyword evidence="7" id="KW-1015">Disulfide bond</keyword>
<evidence type="ECO:0000313" key="16">
    <source>
        <dbReference type="Proteomes" id="UP000247498"/>
    </source>
</evidence>
<dbReference type="PANTHER" id="PTHR22702:SF1">
    <property type="entry name" value="PROTEASE-ASSOCIATED DOMAIN-CONTAINING PROTEIN 1"/>
    <property type="match status" value="1"/>
</dbReference>
<evidence type="ECO:0000256" key="8">
    <source>
        <dbReference type="ARBA" id="ARBA00023180"/>
    </source>
</evidence>
<evidence type="ECO:0000256" key="12">
    <source>
        <dbReference type="SAM" id="SignalP"/>
    </source>
</evidence>
<keyword evidence="6 11" id="KW-0472">Membrane</keyword>
<comment type="subcellular location">
    <subcellularLocation>
        <location evidence="9">Endomembrane system</location>
        <topology evidence="9">Single-pass membrane protein</topology>
    </subcellularLocation>
    <subcellularLocation>
        <location evidence="1">Membrane</location>
        <topology evidence="1">Single-pass type I membrane protein</topology>
    </subcellularLocation>
</comment>
<evidence type="ECO:0000313" key="15">
    <source>
        <dbReference type="EMBL" id="GBF93920.1"/>
    </source>
</evidence>
<feature type="domain" description="Vacuolar sorting receptor thioredoxin-like" evidence="14">
    <location>
        <begin position="210"/>
        <end position="423"/>
    </location>
</feature>
<evidence type="ECO:0000259" key="13">
    <source>
        <dbReference type="Pfam" id="PF02225"/>
    </source>
</evidence>
<evidence type="ECO:0000256" key="4">
    <source>
        <dbReference type="ARBA" id="ARBA00022737"/>
    </source>
</evidence>
<evidence type="ECO:0000256" key="2">
    <source>
        <dbReference type="ARBA" id="ARBA00022692"/>
    </source>
</evidence>
<dbReference type="PANTHER" id="PTHR22702">
    <property type="entry name" value="PROTEASE-ASSOCIATED DOMAIN-CONTAINING PROTEIN"/>
    <property type="match status" value="1"/>
</dbReference>
<evidence type="ECO:0000256" key="10">
    <source>
        <dbReference type="SAM" id="MobiDB-lite"/>
    </source>
</evidence>
<proteinExistence type="predicted"/>
<keyword evidence="3 12" id="KW-0732">Signal</keyword>
<dbReference type="InterPro" id="IPR056858">
    <property type="entry name" value="VSR_TRX"/>
</dbReference>
<keyword evidence="5 11" id="KW-1133">Transmembrane helix</keyword>
<evidence type="ECO:0000256" key="11">
    <source>
        <dbReference type="SAM" id="Phobius"/>
    </source>
</evidence>
<dbReference type="Gene3D" id="2.10.25.10">
    <property type="entry name" value="Laminin"/>
    <property type="match status" value="1"/>
</dbReference>
<dbReference type="OrthoDB" id="10045365at2759"/>